<sequence length="254" mass="28544">MGCGVSRIDANGMVVPARLWPIFLQRQEEFPMHKHNSPINKDSTPTKKEPLLHDIDDDDNNISGHHHSLKASKTIPEEPKEKEAEKAKGEAPNKGSSEEHVKPQVVKEESSKGKGRNSQKESTMAKEDTKKEEEDAFTDTDYEDVDDDYDDERMIGHDDNAAFPRSPSFRVFFKDNGKDYHNDIGKNDAYKVPSDDDAMSPKHSLVKTNVKRGRGRKRRSFKLPKGLNVKSCYTPSHSSHAHLLPAPARKGTTA</sequence>
<proteinExistence type="predicted"/>
<feature type="compositionally biased region" description="Basic and acidic residues" evidence="1">
    <location>
        <begin position="123"/>
        <end position="133"/>
    </location>
</feature>
<evidence type="ECO:0000313" key="2">
    <source>
        <dbReference type="EMBL" id="KAL3835362.1"/>
    </source>
</evidence>
<feature type="region of interest" description="Disordered" evidence="1">
    <location>
        <begin position="184"/>
        <end position="254"/>
    </location>
</feature>
<keyword evidence="3" id="KW-1185">Reference proteome</keyword>
<feature type="compositionally biased region" description="Basic and acidic residues" evidence="1">
    <location>
        <begin position="44"/>
        <end position="54"/>
    </location>
</feature>
<feature type="compositionally biased region" description="Acidic residues" evidence="1">
    <location>
        <begin position="134"/>
        <end position="151"/>
    </location>
</feature>
<evidence type="ECO:0000313" key="3">
    <source>
        <dbReference type="Proteomes" id="UP001634393"/>
    </source>
</evidence>
<gene>
    <name evidence="2" type="ORF">ACJIZ3_010098</name>
</gene>
<accession>A0ABD3TEZ7</accession>
<name>A0ABD3TEZ7_9LAMI</name>
<feature type="compositionally biased region" description="Basic residues" evidence="1">
    <location>
        <begin position="209"/>
        <end position="222"/>
    </location>
</feature>
<dbReference type="Proteomes" id="UP001634393">
    <property type="component" value="Unassembled WGS sequence"/>
</dbReference>
<reference evidence="2 3" key="1">
    <citation type="submission" date="2024-12" db="EMBL/GenBank/DDBJ databases">
        <title>The unique morphological basis and parallel evolutionary history of personate flowers in Penstemon.</title>
        <authorList>
            <person name="Depatie T.H."/>
            <person name="Wessinger C.A."/>
        </authorList>
    </citation>
    <scope>NUCLEOTIDE SEQUENCE [LARGE SCALE GENOMIC DNA]</scope>
    <source>
        <strain evidence="2">WTNN_2</strain>
        <tissue evidence="2">Leaf</tissue>
    </source>
</reference>
<dbReference type="EMBL" id="JBJXBP010000004">
    <property type="protein sequence ID" value="KAL3835362.1"/>
    <property type="molecule type" value="Genomic_DNA"/>
</dbReference>
<feature type="compositionally biased region" description="Basic and acidic residues" evidence="1">
    <location>
        <begin position="75"/>
        <end position="112"/>
    </location>
</feature>
<protein>
    <submittedName>
        <fullName evidence="2">Uncharacterized protein</fullName>
    </submittedName>
</protein>
<organism evidence="2 3">
    <name type="scientific">Penstemon smallii</name>
    <dbReference type="NCBI Taxonomy" id="265156"/>
    <lineage>
        <taxon>Eukaryota</taxon>
        <taxon>Viridiplantae</taxon>
        <taxon>Streptophyta</taxon>
        <taxon>Embryophyta</taxon>
        <taxon>Tracheophyta</taxon>
        <taxon>Spermatophyta</taxon>
        <taxon>Magnoliopsida</taxon>
        <taxon>eudicotyledons</taxon>
        <taxon>Gunneridae</taxon>
        <taxon>Pentapetalae</taxon>
        <taxon>asterids</taxon>
        <taxon>lamiids</taxon>
        <taxon>Lamiales</taxon>
        <taxon>Plantaginaceae</taxon>
        <taxon>Cheloneae</taxon>
        <taxon>Penstemon</taxon>
    </lineage>
</organism>
<feature type="region of interest" description="Disordered" evidence="1">
    <location>
        <begin position="33"/>
        <end position="165"/>
    </location>
</feature>
<dbReference type="AlphaFoldDB" id="A0ABD3TEZ7"/>
<evidence type="ECO:0000256" key="1">
    <source>
        <dbReference type="SAM" id="MobiDB-lite"/>
    </source>
</evidence>
<comment type="caution">
    <text evidence="2">The sequence shown here is derived from an EMBL/GenBank/DDBJ whole genome shotgun (WGS) entry which is preliminary data.</text>
</comment>